<dbReference type="Proteomes" id="UP001054252">
    <property type="component" value="Unassembled WGS sequence"/>
</dbReference>
<dbReference type="InterPro" id="IPR002156">
    <property type="entry name" value="RNaseH_domain"/>
</dbReference>
<proteinExistence type="predicted"/>
<dbReference type="GO" id="GO:0008270">
    <property type="term" value="F:zinc ion binding"/>
    <property type="evidence" value="ECO:0007669"/>
    <property type="project" value="UniProtKB-KW"/>
</dbReference>
<name>A0AAV5J9F6_9ROSI</name>
<dbReference type="PANTHER" id="PTHR47723:SF19">
    <property type="entry name" value="POLYNUCLEOTIDYL TRANSFERASE, RIBONUCLEASE H-LIKE SUPERFAMILY PROTEIN"/>
    <property type="match status" value="1"/>
</dbReference>
<evidence type="ECO:0000313" key="4">
    <source>
        <dbReference type="Proteomes" id="UP001054252"/>
    </source>
</evidence>
<dbReference type="PROSITE" id="PS50158">
    <property type="entry name" value="ZF_CCHC"/>
    <property type="match status" value="1"/>
</dbReference>
<dbReference type="CDD" id="cd06222">
    <property type="entry name" value="RNase_H_like"/>
    <property type="match status" value="1"/>
</dbReference>
<evidence type="ECO:0000259" key="2">
    <source>
        <dbReference type="PROSITE" id="PS50158"/>
    </source>
</evidence>
<comment type="caution">
    <text evidence="3">The sequence shown here is derived from an EMBL/GenBank/DDBJ whole genome shotgun (WGS) entry which is preliminary data.</text>
</comment>
<dbReference type="Pfam" id="PF13456">
    <property type="entry name" value="RVT_3"/>
    <property type="match status" value="1"/>
</dbReference>
<feature type="domain" description="CCHC-type" evidence="2">
    <location>
        <begin position="45"/>
        <end position="58"/>
    </location>
</feature>
<protein>
    <recommendedName>
        <fullName evidence="2">CCHC-type domain-containing protein</fullName>
    </recommendedName>
</protein>
<evidence type="ECO:0000256" key="1">
    <source>
        <dbReference type="PROSITE-ProRule" id="PRU00047"/>
    </source>
</evidence>
<dbReference type="InterPro" id="IPR044730">
    <property type="entry name" value="RNase_H-like_dom_plant"/>
</dbReference>
<keyword evidence="1" id="KW-0863">Zinc-finger</keyword>
<keyword evidence="4" id="KW-1185">Reference proteome</keyword>
<dbReference type="AlphaFoldDB" id="A0AAV5J9F6"/>
<keyword evidence="1" id="KW-0479">Metal-binding</keyword>
<dbReference type="InterPro" id="IPR001878">
    <property type="entry name" value="Znf_CCHC"/>
</dbReference>
<sequence>MIAHLSSKGYARLFVQADVYEPLVSEVQVDHHSLSVEYEHLDEICFECGKFEHNAKNCSAGLLGWKPPPMAALKLNIDGSVLPSLLSKWTELKSAGRLIGDHLGKWVTGFGVNFGTTSAINGGVDVAILQGLREGLQLAHSSEMELDSARVVKAVNEGVVDRDPDGDLFRECQHLLEENWSVSFVLKRANACADF</sequence>
<evidence type="ECO:0000313" key="3">
    <source>
        <dbReference type="EMBL" id="GKV06608.1"/>
    </source>
</evidence>
<dbReference type="GO" id="GO:0003676">
    <property type="term" value="F:nucleic acid binding"/>
    <property type="evidence" value="ECO:0007669"/>
    <property type="project" value="InterPro"/>
</dbReference>
<dbReference type="EMBL" id="BPVZ01000025">
    <property type="protein sequence ID" value="GKV06608.1"/>
    <property type="molecule type" value="Genomic_DNA"/>
</dbReference>
<dbReference type="InterPro" id="IPR053151">
    <property type="entry name" value="RNase_H-like"/>
</dbReference>
<reference evidence="3 4" key="1">
    <citation type="journal article" date="2021" name="Commun. Biol.">
        <title>The genome of Shorea leprosula (Dipterocarpaceae) highlights the ecological relevance of drought in aseasonal tropical rainforests.</title>
        <authorList>
            <person name="Ng K.K.S."/>
            <person name="Kobayashi M.J."/>
            <person name="Fawcett J.A."/>
            <person name="Hatakeyama M."/>
            <person name="Paape T."/>
            <person name="Ng C.H."/>
            <person name="Ang C.C."/>
            <person name="Tnah L.H."/>
            <person name="Lee C.T."/>
            <person name="Nishiyama T."/>
            <person name="Sese J."/>
            <person name="O'Brien M.J."/>
            <person name="Copetti D."/>
            <person name="Mohd Noor M.I."/>
            <person name="Ong R.C."/>
            <person name="Putra M."/>
            <person name="Sireger I.Z."/>
            <person name="Indrioko S."/>
            <person name="Kosugi Y."/>
            <person name="Izuno A."/>
            <person name="Isagi Y."/>
            <person name="Lee S.L."/>
            <person name="Shimizu K.K."/>
        </authorList>
    </citation>
    <scope>NUCLEOTIDE SEQUENCE [LARGE SCALE GENOMIC DNA]</scope>
    <source>
        <strain evidence="3">214</strain>
    </source>
</reference>
<dbReference type="PANTHER" id="PTHR47723">
    <property type="entry name" value="OS05G0353850 PROTEIN"/>
    <property type="match status" value="1"/>
</dbReference>
<dbReference type="GO" id="GO:0004523">
    <property type="term" value="F:RNA-DNA hybrid ribonuclease activity"/>
    <property type="evidence" value="ECO:0007669"/>
    <property type="project" value="InterPro"/>
</dbReference>
<keyword evidence="1" id="KW-0862">Zinc</keyword>
<accession>A0AAV5J9F6</accession>
<gene>
    <name evidence="3" type="ORF">SLEP1_g18481</name>
</gene>
<organism evidence="3 4">
    <name type="scientific">Rubroshorea leprosula</name>
    <dbReference type="NCBI Taxonomy" id="152421"/>
    <lineage>
        <taxon>Eukaryota</taxon>
        <taxon>Viridiplantae</taxon>
        <taxon>Streptophyta</taxon>
        <taxon>Embryophyta</taxon>
        <taxon>Tracheophyta</taxon>
        <taxon>Spermatophyta</taxon>
        <taxon>Magnoliopsida</taxon>
        <taxon>eudicotyledons</taxon>
        <taxon>Gunneridae</taxon>
        <taxon>Pentapetalae</taxon>
        <taxon>rosids</taxon>
        <taxon>malvids</taxon>
        <taxon>Malvales</taxon>
        <taxon>Dipterocarpaceae</taxon>
        <taxon>Rubroshorea</taxon>
    </lineage>
</organism>